<reference evidence="2 3" key="1">
    <citation type="submission" date="2022-10" db="EMBL/GenBank/DDBJ databases">
        <title>Luteolibacter arcticus strain CCTCC AB 2014275, whole genome shotgun sequencing project.</title>
        <authorList>
            <person name="Zhao G."/>
            <person name="Shen L."/>
        </authorList>
    </citation>
    <scope>NUCLEOTIDE SEQUENCE [LARGE SCALE GENOMIC DNA]</scope>
    <source>
        <strain evidence="2 3">CCTCC AB 2014275</strain>
    </source>
</reference>
<feature type="compositionally biased region" description="Polar residues" evidence="1">
    <location>
        <begin position="184"/>
        <end position="193"/>
    </location>
</feature>
<feature type="compositionally biased region" description="Pro residues" evidence="1">
    <location>
        <begin position="160"/>
        <end position="183"/>
    </location>
</feature>
<evidence type="ECO:0000313" key="3">
    <source>
        <dbReference type="Proteomes" id="UP001320876"/>
    </source>
</evidence>
<protein>
    <submittedName>
        <fullName evidence="2">SH3 domain-containing protein</fullName>
    </submittedName>
</protein>
<dbReference type="RefSeq" id="WP_264487342.1">
    <property type="nucleotide sequence ID" value="NZ_JAPDDT010000004.1"/>
</dbReference>
<sequence>MNRHFLTLAPLALVMASCETGNVISSGNFDPLTPPGSTRTPTAASRGLKPGSYVRASMEAAFFKGRPSGSSTAEKMLPANTEMKIISDDGSYAKVELASGEVGYVPSVLVADQAAAQSQVSPDAIQVYPPAPGSLPPLVDPGTPTIPPVIDPDAEMVVPDAPPIPETEPVVPPSEPAPLPPGNESPSEPQVEQ</sequence>
<proteinExistence type="predicted"/>
<evidence type="ECO:0000256" key="1">
    <source>
        <dbReference type="SAM" id="MobiDB-lite"/>
    </source>
</evidence>
<feature type="compositionally biased region" description="Pro residues" evidence="1">
    <location>
        <begin position="131"/>
        <end position="150"/>
    </location>
</feature>
<comment type="caution">
    <text evidence="2">The sequence shown here is derived from an EMBL/GenBank/DDBJ whole genome shotgun (WGS) entry which is preliminary data.</text>
</comment>
<dbReference type="EMBL" id="JAPDDT010000004">
    <property type="protein sequence ID" value="MCW1923237.1"/>
    <property type="molecule type" value="Genomic_DNA"/>
</dbReference>
<feature type="region of interest" description="Disordered" evidence="1">
    <location>
        <begin position="131"/>
        <end position="193"/>
    </location>
</feature>
<gene>
    <name evidence="2" type="ORF">OKA05_11790</name>
</gene>
<evidence type="ECO:0000313" key="2">
    <source>
        <dbReference type="EMBL" id="MCW1923237.1"/>
    </source>
</evidence>
<accession>A0ABT3GIB3</accession>
<dbReference type="Proteomes" id="UP001320876">
    <property type="component" value="Unassembled WGS sequence"/>
</dbReference>
<name>A0ABT3GIB3_9BACT</name>
<feature type="region of interest" description="Disordered" evidence="1">
    <location>
        <begin position="26"/>
        <end position="47"/>
    </location>
</feature>
<dbReference type="PROSITE" id="PS51257">
    <property type="entry name" value="PROKAR_LIPOPROTEIN"/>
    <property type="match status" value="1"/>
</dbReference>
<keyword evidence="3" id="KW-1185">Reference proteome</keyword>
<organism evidence="2 3">
    <name type="scientific">Luteolibacter arcticus</name>
    <dbReference type="NCBI Taxonomy" id="1581411"/>
    <lineage>
        <taxon>Bacteria</taxon>
        <taxon>Pseudomonadati</taxon>
        <taxon>Verrucomicrobiota</taxon>
        <taxon>Verrucomicrobiia</taxon>
        <taxon>Verrucomicrobiales</taxon>
        <taxon>Verrucomicrobiaceae</taxon>
        <taxon>Luteolibacter</taxon>
    </lineage>
</organism>